<proteinExistence type="inferred from homology"/>
<reference evidence="7" key="1">
    <citation type="submission" date="2017-10" db="EMBL/GenBank/DDBJ databases">
        <title>Transcriptome Assembly of Sugarcane Aphid Adults.</title>
        <authorList>
            <person name="Scully E.D."/>
            <person name="Palmer N.A."/>
            <person name="Geib S.M."/>
            <person name="Sarath G."/>
            <person name="Sattler S.E."/>
        </authorList>
    </citation>
    <scope>NUCLEOTIDE SEQUENCE</scope>
    <source>
        <tissue evidence="7">Whole body</tissue>
    </source>
</reference>
<dbReference type="InterPro" id="IPR036322">
    <property type="entry name" value="WD40_repeat_dom_sf"/>
</dbReference>
<name>A0A2H8TLA2_9HEMI</name>
<dbReference type="InterPro" id="IPR001680">
    <property type="entry name" value="WD40_rpt"/>
</dbReference>
<keyword evidence="4" id="KW-0853">WD repeat</keyword>
<dbReference type="Gene3D" id="2.130.10.10">
    <property type="entry name" value="YVTN repeat-like/Quinoprotein amine dehydrogenase"/>
    <property type="match status" value="1"/>
</dbReference>
<protein>
    <submittedName>
        <fullName evidence="7">WD repeat-containing protein 43</fullName>
    </submittedName>
</protein>
<dbReference type="Pfam" id="PF04003">
    <property type="entry name" value="Utp12"/>
    <property type="match status" value="1"/>
</dbReference>
<gene>
    <name evidence="7" type="primary">Wdr43</name>
</gene>
<feature type="compositionally biased region" description="Acidic residues" evidence="5">
    <location>
        <begin position="533"/>
        <end position="546"/>
    </location>
</feature>
<evidence type="ECO:0000256" key="2">
    <source>
        <dbReference type="ARBA" id="ARBA00023242"/>
    </source>
</evidence>
<comment type="similarity">
    <text evidence="3">Belongs to the UTP5 family.</text>
</comment>
<sequence length="555" mass="62447">MREIIGGFSESGRYYAEIGVNGKVNVWDTSAGDLRHTYSPSGHLNSSVTCITWVQTDNTDLLCIGTQKGFIEFYNVASGSIQSKVNIQSKAIKSIYCTGKHLYIGSDDGYVVKFDLKTNKLEAKMKAGKMCTVAVLPDGKILSASREIKLWNFSSGELVHKFIGHKNEIRSLHIIEADKCYLLSSARDRFINIWSLSDLKRDPLASLVAEDNISSVYVHNMRNNITVTVTTESGTLHVFEHVLNGCVAHPLKPHGTLQIAVDNIKDEETVQMPIICSKIYDSVVYVAYGTRPFLAFENIKLQKLNKCTFIARQDPRKSKSVVGNYIINPNITDSKCIELKNNRSSNLPLETRLQNMSEEIENTVQTKGESIVHLLIQGLRSNDKNLLESALFVKDERTIDNTVSRLPLQSIIMLVRKLIRLSQDRTLVSSVSAKWLSAVLRIHSSLLLANPDVLETFLPLENVLSTRLNNFEQLGLLEFKLKALVDRLNFDKQDKEKEQDALLVYNDSDDEDKRTTDEEALLTFNESNSEDQSTSDEEEAMDIDLNGDDHPNILR</sequence>
<dbReference type="InterPro" id="IPR052414">
    <property type="entry name" value="U3_snoRNA-assoc_WDR"/>
</dbReference>
<comment type="subcellular location">
    <subcellularLocation>
        <location evidence="1">Nucleus</location>
    </subcellularLocation>
</comment>
<dbReference type="GO" id="GO:0000462">
    <property type="term" value="P:maturation of SSU-rRNA from tricistronic rRNA transcript (SSU-rRNA, 5.8S rRNA, LSU-rRNA)"/>
    <property type="evidence" value="ECO:0007669"/>
    <property type="project" value="TreeGrafter"/>
</dbReference>
<organism evidence="7">
    <name type="scientific">Melanaphis sacchari</name>
    <dbReference type="NCBI Taxonomy" id="742174"/>
    <lineage>
        <taxon>Eukaryota</taxon>
        <taxon>Metazoa</taxon>
        <taxon>Ecdysozoa</taxon>
        <taxon>Arthropoda</taxon>
        <taxon>Hexapoda</taxon>
        <taxon>Insecta</taxon>
        <taxon>Pterygota</taxon>
        <taxon>Neoptera</taxon>
        <taxon>Paraneoptera</taxon>
        <taxon>Hemiptera</taxon>
        <taxon>Sternorrhyncha</taxon>
        <taxon>Aphidomorpha</taxon>
        <taxon>Aphidoidea</taxon>
        <taxon>Aphididae</taxon>
        <taxon>Aphidini</taxon>
        <taxon>Melanaphis</taxon>
    </lineage>
</organism>
<feature type="repeat" description="WD" evidence="4">
    <location>
        <begin position="162"/>
        <end position="197"/>
    </location>
</feature>
<dbReference type="PROSITE" id="PS50082">
    <property type="entry name" value="WD_REPEATS_2"/>
    <property type="match status" value="1"/>
</dbReference>
<dbReference type="AlphaFoldDB" id="A0A2H8TLA2"/>
<dbReference type="PANTHER" id="PTHR44267:SF1">
    <property type="entry name" value="WD REPEAT-CONTAINING PROTEIN 43"/>
    <property type="match status" value="1"/>
</dbReference>
<dbReference type="SMART" id="SM00320">
    <property type="entry name" value="WD40"/>
    <property type="match status" value="4"/>
</dbReference>
<feature type="domain" description="Small-subunit processome Utp12" evidence="6">
    <location>
        <begin position="382"/>
        <end position="484"/>
    </location>
</feature>
<dbReference type="PANTHER" id="PTHR44267">
    <property type="entry name" value="WD REPEAT-CONTAINING PROTEIN 43"/>
    <property type="match status" value="1"/>
</dbReference>
<evidence type="ECO:0000256" key="5">
    <source>
        <dbReference type="SAM" id="MobiDB-lite"/>
    </source>
</evidence>
<dbReference type="InterPro" id="IPR015943">
    <property type="entry name" value="WD40/YVTN_repeat-like_dom_sf"/>
</dbReference>
<dbReference type="InterPro" id="IPR007148">
    <property type="entry name" value="SSU_processome_Utp12"/>
</dbReference>
<evidence type="ECO:0000256" key="4">
    <source>
        <dbReference type="PROSITE-ProRule" id="PRU00221"/>
    </source>
</evidence>
<dbReference type="Pfam" id="PF00400">
    <property type="entry name" value="WD40"/>
    <property type="match status" value="1"/>
</dbReference>
<evidence type="ECO:0000313" key="7">
    <source>
        <dbReference type="EMBL" id="MBW14452.1"/>
    </source>
</evidence>
<evidence type="ECO:0000256" key="1">
    <source>
        <dbReference type="ARBA" id="ARBA00004123"/>
    </source>
</evidence>
<evidence type="ECO:0000259" key="6">
    <source>
        <dbReference type="Pfam" id="PF04003"/>
    </source>
</evidence>
<dbReference type="GO" id="GO:0005730">
    <property type="term" value="C:nucleolus"/>
    <property type="evidence" value="ECO:0007669"/>
    <property type="project" value="TreeGrafter"/>
</dbReference>
<dbReference type="SUPFAM" id="SSF50978">
    <property type="entry name" value="WD40 repeat-like"/>
    <property type="match status" value="1"/>
</dbReference>
<feature type="region of interest" description="Disordered" evidence="5">
    <location>
        <begin position="501"/>
        <end position="555"/>
    </location>
</feature>
<accession>A0A2H8TLA2</accession>
<evidence type="ECO:0000256" key="3">
    <source>
        <dbReference type="ARBA" id="ARBA00038335"/>
    </source>
</evidence>
<dbReference type="EMBL" id="GFXV01002647">
    <property type="protein sequence ID" value="MBW14452.1"/>
    <property type="molecule type" value="Transcribed_RNA"/>
</dbReference>
<dbReference type="OrthoDB" id="30195at2759"/>
<keyword evidence="2" id="KW-0539">Nucleus</keyword>